<proteinExistence type="inferred from homology"/>
<evidence type="ECO:0000256" key="1">
    <source>
        <dbReference type="ARBA" id="ARBA00004236"/>
    </source>
</evidence>
<feature type="transmembrane region" description="Helical" evidence="7">
    <location>
        <begin position="189"/>
        <end position="207"/>
    </location>
</feature>
<evidence type="ECO:0000313" key="11">
    <source>
        <dbReference type="Proteomes" id="UP000481043"/>
    </source>
</evidence>
<accession>A0A6M0QBN9</accession>
<keyword evidence="11" id="KW-1185">Reference proteome</keyword>
<keyword evidence="3 7" id="KW-0472">Membrane</keyword>
<dbReference type="PANTHER" id="PTHR32089:SF112">
    <property type="entry name" value="LYSOZYME-LIKE PROTEIN-RELATED"/>
    <property type="match status" value="1"/>
</dbReference>
<dbReference type="PANTHER" id="PTHR32089">
    <property type="entry name" value="METHYL-ACCEPTING CHEMOTAXIS PROTEIN MCPB"/>
    <property type="match status" value="1"/>
</dbReference>
<evidence type="ECO:0000256" key="4">
    <source>
        <dbReference type="ARBA" id="ARBA00023224"/>
    </source>
</evidence>
<keyword evidence="7" id="KW-1133">Transmembrane helix</keyword>
<keyword evidence="7" id="KW-0812">Transmembrane</keyword>
<dbReference type="AlphaFoldDB" id="A0A6M0QBN9"/>
<dbReference type="Pfam" id="PF00672">
    <property type="entry name" value="HAMP"/>
    <property type="match status" value="1"/>
</dbReference>
<protein>
    <submittedName>
        <fullName evidence="10">HAMP domain-containing protein</fullName>
    </submittedName>
</protein>
<dbReference type="CDD" id="cd11386">
    <property type="entry name" value="MCP_signal"/>
    <property type="match status" value="1"/>
</dbReference>
<feature type="transmembrane region" description="Helical" evidence="7">
    <location>
        <begin position="12"/>
        <end position="32"/>
    </location>
</feature>
<evidence type="ECO:0000313" key="10">
    <source>
        <dbReference type="EMBL" id="NEY73763.1"/>
    </source>
</evidence>
<dbReference type="InterPro" id="IPR003660">
    <property type="entry name" value="HAMP_dom"/>
</dbReference>
<comment type="subcellular location">
    <subcellularLocation>
        <location evidence="1">Cell membrane</location>
    </subcellularLocation>
</comment>
<dbReference type="InterPro" id="IPR004089">
    <property type="entry name" value="MCPsignal_dom"/>
</dbReference>
<dbReference type="EMBL" id="JAAIWM010000009">
    <property type="protein sequence ID" value="NEY73763.1"/>
    <property type="molecule type" value="Genomic_DNA"/>
</dbReference>
<comment type="caution">
    <text evidence="10">The sequence shown here is derived from an EMBL/GenBank/DDBJ whole genome shotgun (WGS) entry which is preliminary data.</text>
</comment>
<dbReference type="Proteomes" id="UP000481043">
    <property type="component" value="Unassembled WGS sequence"/>
</dbReference>
<evidence type="ECO:0000256" key="6">
    <source>
        <dbReference type="PROSITE-ProRule" id="PRU00284"/>
    </source>
</evidence>
<feature type="domain" description="HAMP" evidence="9">
    <location>
        <begin position="208"/>
        <end position="261"/>
    </location>
</feature>
<gene>
    <name evidence="10" type="ORF">G4D63_18775</name>
</gene>
<keyword evidence="2" id="KW-1003">Cell membrane</keyword>
<evidence type="ECO:0000259" key="8">
    <source>
        <dbReference type="PROSITE" id="PS50111"/>
    </source>
</evidence>
<dbReference type="Gene3D" id="6.10.340.10">
    <property type="match status" value="1"/>
</dbReference>
<dbReference type="GO" id="GO:0005886">
    <property type="term" value="C:plasma membrane"/>
    <property type="evidence" value="ECO:0007669"/>
    <property type="project" value="UniProtKB-SubCell"/>
</dbReference>
<evidence type="ECO:0000256" key="5">
    <source>
        <dbReference type="ARBA" id="ARBA00029447"/>
    </source>
</evidence>
<sequence length="566" mass="61491">MKRTLTFQLGRIIIGVIFSSLLITSIATYITAYNKIYDAAGIEAYGCAYITTGLLNPLDVDQMLAGDLETSDKVGSSLNWTTAHKDIFEAQYIMKIDGTLIALDDNLKASGFKVGDTFKFDQEAIDMLVEMKHPTYSQAYEYGGMKRLSGYAPIYKDQDPTKEIIAISVIDFNADIVQTRTWDVVSGGLLLGLIPMLIASIITIYLLRKKTQPISQLILHAKEVASGNLAVDKLQVNSKDEVGDLAETLNIMTANLVDIITVLKTSTLQLTKNTETTSVSLQEMNTAIQQVSSSMSEVAIDTAQGTEEASVAVDTLRSLAHSILSTKEIAEASVKTSNKTLESAREGKSKVIEITNKMSGIKTATLETEQSINQLNTITSEIKKITETIYGIASQTNLLALNASIEAARAGEHGKGFAVVADEVRKLAEQSNREVSTVEKLVLQITKGIEKAVQSINESRTSVEQGELAVNETGIALEHILKEVANTVKDINHISEVTTKEAQYSEQTVSRIEGLVYSIENIAANSQEVAASAEETTASLEEISSRSQETVLLSNDLKGIVQKFTI</sequence>
<dbReference type="SMART" id="SM00304">
    <property type="entry name" value="HAMP"/>
    <property type="match status" value="1"/>
</dbReference>
<dbReference type="Pfam" id="PF00015">
    <property type="entry name" value="MCPsignal"/>
    <property type="match status" value="1"/>
</dbReference>
<dbReference type="PROSITE" id="PS50111">
    <property type="entry name" value="CHEMOTAXIS_TRANSDUC_2"/>
    <property type="match status" value="1"/>
</dbReference>
<dbReference type="SUPFAM" id="SSF58104">
    <property type="entry name" value="Methyl-accepting chemotaxis protein (MCP) signaling domain"/>
    <property type="match status" value="1"/>
</dbReference>
<keyword evidence="4 6" id="KW-0807">Transducer</keyword>
<dbReference type="Gene3D" id="1.10.287.950">
    <property type="entry name" value="Methyl-accepting chemotaxis protein"/>
    <property type="match status" value="1"/>
</dbReference>
<dbReference type="RefSeq" id="WP_163181604.1">
    <property type="nucleotide sequence ID" value="NZ_JAAIWM010000009.1"/>
</dbReference>
<evidence type="ECO:0000256" key="7">
    <source>
        <dbReference type="SAM" id="Phobius"/>
    </source>
</evidence>
<name>A0A6M0QBN9_9BACI</name>
<evidence type="ECO:0000259" key="9">
    <source>
        <dbReference type="PROSITE" id="PS50885"/>
    </source>
</evidence>
<feature type="domain" description="Methyl-accepting transducer" evidence="8">
    <location>
        <begin position="280"/>
        <end position="516"/>
    </location>
</feature>
<evidence type="ECO:0000256" key="3">
    <source>
        <dbReference type="ARBA" id="ARBA00023136"/>
    </source>
</evidence>
<dbReference type="SMART" id="SM00283">
    <property type="entry name" value="MA"/>
    <property type="match status" value="1"/>
</dbReference>
<evidence type="ECO:0000256" key="2">
    <source>
        <dbReference type="ARBA" id="ARBA00022475"/>
    </source>
</evidence>
<reference evidence="10 11" key="1">
    <citation type="submission" date="2020-02" db="EMBL/GenBank/DDBJ databases">
        <title>Bacillus aquiflavi sp. nov., isolated from yellow water of strong flavor Chinese baijiu in Yibin region of China.</title>
        <authorList>
            <person name="Xie J."/>
        </authorList>
    </citation>
    <scope>NUCLEOTIDE SEQUENCE [LARGE SCALE GENOMIC DNA]</scope>
    <source>
        <strain evidence="10 11">SA4</strain>
    </source>
</reference>
<comment type="similarity">
    <text evidence="5">Belongs to the methyl-accepting chemotaxis (MCP) protein family.</text>
</comment>
<dbReference type="CDD" id="cd06225">
    <property type="entry name" value="HAMP"/>
    <property type="match status" value="1"/>
</dbReference>
<dbReference type="PROSITE" id="PS50885">
    <property type="entry name" value="HAMP"/>
    <property type="match status" value="1"/>
</dbReference>
<dbReference type="GO" id="GO:0007165">
    <property type="term" value="P:signal transduction"/>
    <property type="evidence" value="ECO:0007669"/>
    <property type="project" value="UniProtKB-KW"/>
</dbReference>
<organism evidence="10 11">
    <name type="scientific">Bacillus mesophilus</name>
    <dbReference type="NCBI Taxonomy" id="1808955"/>
    <lineage>
        <taxon>Bacteria</taxon>
        <taxon>Bacillati</taxon>
        <taxon>Bacillota</taxon>
        <taxon>Bacilli</taxon>
        <taxon>Bacillales</taxon>
        <taxon>Bacillaceae</taxon>
        <taxon>Bacillus</taxon>
    </lineage>
</organism>